<protein>
    <submittedName>
        <fullName evidence="3">NAD(P)H nitroreductase</fullName>
    </submittedName>
</protein>
<proteinExistence type="predicted"/>
<evidence type="ECO:0000256" key="1">
    <source>
        <dbReference type="SAM" id="MobiDB-lite"/>
    </source>
</evidence>
<dbReference type="InterPro" id="IPR050627">
    <property type="entry name" value="Nitroreductase/BluB"/>
</dbReference>
<feature type="compositionally biased region" description="Basic and acidic residues" evidence="1">
    <location>
        <begin position="306"/>
        <end position="328"/>
    </location>
</feature>
<reference evidence="2" key="4">
    <citation type="submission" date="2023-12" db="EMBL/GenBank/DDBJ databases">
        <authorList>
            <person name="Sun Q."/>
            <person name="Inoue M."/>
        </authorList>
    </citation>
    <scope>NUCLEOTIDE SEQUENCE</scope>
    <source>
        <strain evidence="2">JCM 10664</strain>
    </source>
</reference>
<evidence type="ECO:0000313" key="3">
    <source>
        <dbReference type="EMBL" id="GGI86695.1"/>
    </source>
</evidence>
<dbReference type="Proteomes" id="UP000597989">
    <property type="component" value="Unassembled WGS sequence"/>
</dbReference>
<reference evidence="3 4" key="1">
    <citation type="journal article" date="2014" name="Int. J. Syst. Evol. Microbiol.">
        <title>Complete genome sequence of Corynebacterium casei LMG S-19264T (=DSM 44701T), isolated from a smear-ripened cheese.</title>
        <authorList>
            <consortium name="US DOE Joint Genome Institute (JGI-PGF)"/>
            <person name="Walter F."/>
            <person name="Albersmeier A."/>
            <person name="Kalinowski J."/>
            <person name="Ruckert C."/>
        </authorList>
    </citation>
    <scope>NUCLEOTIDE SEQUENCE [LARGE SCALE GENOMIC DNA]</scope>
    <source>
        <strain evidence="3 4">CGMCC 4.7206</strain>
    </source>
</reference>
<comment type="caution">
    <text evidence="3">The sequence shown here is derived from an EMBL/GenBank/DDBJ whole genome shotgun (WGS) entry which is preliminary data.</text>
</comment>
<reference evidence="2 5" key="2">
    <citation type="journal article" date="2019" name="Int. J. Syst. Evol. Microbiol.">
        <title>The Global Catalogue of Microorganisms (GCM) 10K type strain sequencing project: providing services to taxonomists for standard genome sequencing and annotation.</title>
        <authorList>
            <consortium name="The Broad Institute Genomics Platform"/>
            <consortium name="The Broad Institute Genome Sequencing Center for Infectious Disease"/>
            <person name="Wu L."/>
            <person name="Ma J."/>
        </authorList>
    </citation>
    <scope>NUCLEOTIDE SEQUENCE [LARGE SCALE GENOMIC DNA]</scope>
    <source>
        <strain evidence="2 5">JCM 10664</strain>
    </source>
</reference>
<dbReference type="PANTHER" id="PTHR23026">
    <property type="entry name" value="NADPH NITROREDUCTASE"/>
    <property type="match status" value="1"/>
</dbReference>
<organism evidence="3 4">
    <name type="scientific">Saccharopolyspora thermophila</name>
    <dbReference type="NCBI Taxonomy" id="89367"/>
    <lineage>
        <taxon>Bacteria</taxon>
        <taxon>Bacillati</taxon>
        <taxon>Actinomycetota</taxon>
        <taxon>Actinomycetes</taxon>
        <taxon>Pseudonocardiales</taxon>
        <taxon>Pseudonocardiaceae</taxon>
        <taxon>Saccharopolyspora</taxon>
    </lineage>
</organism>
<keyword evidence="5" id="KW-1185">Reference proteome</keyword>
<dbReference type="SUPFAM" id="SSF55469">
    <property type="entry name" value="FMN-dependent nitroreductase-like"/>
    <property type="match status" value="2"/>
</dbReference>
<evidence type="ECO:0000313" key="5">
    <source>
        <dbReference type="Proteomes" id="UP001500220"/>
    </source>
</evidence>
<dbReference type="PANTHER" id="PTHR23026:SF123">
    <property type="entry name" value="NAD(P)H NITROREDUCTASE RV3131-RELATED"/>
    <property type="match status" value="1"/>
</dbReference>
<dbReference type="Proteomes" id="UP001500220">
    <property type="component" value="Unassembled WGS sequence"/>
</dbReference>
<reference evidence="3" key="3">
    <citation type="submission" date="2020-09" db="EMBL/GenBank/DDBJ databases">
        <authorList>
            <person name="Sun Q."/>
            <person name="Zhou Y."/>
        </authorList>
    </citation>
    <scope>NUCLEOTIDE SEQUENCE</scope>
    <source>
        <strain evidence="3">CGMCC 4.7206</strain>
    </source>
</reference>
<dbReference type="Gene3D" id="3.40.109.10">
    <property type="entry name" value="NADH Oxidase"/>
    <property type="match status" value="1"/>
</dbReference>
<evidence type="ECO:0000313" key="2">
    <source>
        <dbReference type="EMBL" id="GAA0535779.1"/>
    </source>
</evidence>
<feature type="region of interest" description="Disordered" evidence="1">
    <location>
        <begin position="304"/>
        <end position="328"/>
    </location>
</feature>
<dbReference type="EMBL" id="BAAAHC010000019">
    <property type="protein sequence ID" value="GAA0535779.1"/>
    <property type="molecule type" value="Genomic_DNA"/>
</dbReference>
<dbReference type="AlphaFoldDB" id="A0A917NBN0"/>
<gene>
    <name evidence="2" type="ORF">GCM10009545_43020</name>
    <name evidence="3" type="ORF">GCM10011581_24710</name>
</gene>
<dbReference type="NCBIfam" id="NF047509">
    <property type="entry name" value="Rv3131_FMN_oxido"/>
    <property type="match status" value="1"/>
</dbReference>
<dbReference type="GO" id="GO:0016491">
    <property type="term" value="F:oxidoreductase activity"/>
    <property type="evidence" value="ECO:0007669"/>
    <property type="project" value="InterPro"/>
</dbReference>
<dbReference type="RefSeq" id="WP_188987558.1">
    <property type="nucleotide sequence ID" value="NZ_BAAAHC010000019.1"/>
</dbReference>
<dbReference type="InterPro" id="IPR000415">
    <property type="entry name" value="Nitroreductase-like"/>
</dbReference>
<dbReference type="EMBL" id="BMMT01000007">
    <property type="protein sequence ID" value="GGI86695.1"/>
    <property type="molecule type" value="Genomic_DNA"/>
</dbReference>
<sequence>MQHPGGNTLREAVALASRAPSLFNVQPWRWRAGAGVLELRMDRSRVLPETDPTGRELVISNGAALHHAVLALRALGWQVRVERIPDPAEPDLLATIEVVAAAEPGGTDVALAGAACERHADRRQYRPEPVPGELLGDLVRAGRESGADVLVVEGEQRHALAQAFIKAAVMHGASERYRAELAAWTGLTVEAAEGMPESSSPVHGQRYGDVVVRDYGRVPVAHEEVGSPATAGSLLLVSTRADDVRAHLAAGEATSVVLCRAELAGLASCPLSEAFEVVETRDHVRRTVLHGQQYPQLAIRVGWPPRTERPPRTPRREVREMLRELADR</sequence>
<evidence type="ECO:0000313" key="4">
    <source>
        <dbReference type="Proteomes" id="UP000597989"/>
    </source>
</evidence>
<accession>A0A917NBN0</accession>
<name>A0A917NBN0_9PSEU</name>